<evidence type="ECO:0000313" key="10">
    <source>
        <dbReference type="Proteomes" id="UP000000323"/>
    </source>
</evidence>
<proteinExistence type="inferred from homology"/>
<dbReference type="PROSITE" id="PS50928">
    <property type="entry name" value="ABC_TM1"/>
    <property type="match status" value="1"/>
</dbReference>
<dbReference type="HOGENOM" id="CLU_036879_1_0_0"/>
<evidence type="ECO:0000256" key="7">
    <source>
        <dbReference type="RuleBase" id="RU363032"/>
    </source>
</evidence>
<accession>D1CFV7</accession>
<dbReference type="CDD" id="cd06261">
    <property type="entry name" value="TM_PBP2"/>
    <property type="match status" value="1"/>
</dbReference>
<evidence type="ECO:0000256" key="3">
    <source>
        <dbReference type="ARBA" id="ARBA00022475"/>
    </source>
</evidence>
<sequence>MVLARRVVGNYLLRRIIRAVLTIYLVSTITFFLVRLVPGSPIEVYIYNLVNQYGIPYEEAKQQAASLFSLDLDAPIWRQYFDYMGGLLHGDFGKSLINVGTPVTTYVLKYLPWTLFSVGIGEILSFLLGMSIGMFMAYRRGSRLDHVMTIVASALSSIPNYLVGMMLVVFLGVQLELFSFTAMRGTLSPGVQPGFSLTFIKDALYHASLPITVYLLTTIGGWILTMRSSTESTLGEDYVTVAKARGLKERRIVTSYVGRNASLPLFTQFTISLAFVVGGSFFVEWLLNYQGIGLVLFNAIQQRDYPVLQGIFLLITISVIFANLLADLIYARLDPRIRLVGGR</sequence>
<dbReference type="SUPFAM" id="SSF161098">
    <property type="entry name" value="MetI-like"/>
    <property type="match status" value="1"/>
</dbReference>
<dbReference type="PANTHER" id="PTHR43376:SF1">
    <property type="entry name" value="OLIGOPEPTIDE TRANSPORT SYSTEM PERMEASE PROTEIN"/>
    <property type="match status" value="1"/>
</dbReference>
<keyword evidence="6 7" id="KW-0472">Membrane</keyword>
<keyword evidence="2 7" id="KW-0813">Transport</keyword>
<dbReference type="KEGG" id="ttr:Tter_0896"/>
<evidence type="ECO:0000313" key="9">
    <source>
        <dbReference type="EMBL" id="ACZ41813.1"/>
    </source>
</evidence>
<gene>
    <name evidence="9" type="ordered locus">Tter_0896</name>
</gene>
<dbReference type="EMBL" id="CP001825">
    <property type="protein sequence ID" value="ACZ41813.1"/>
    <property type="molecule type" value="Genomic_DNA"/>
</dbReference>
<feature type="transmembrane region" description="Helical" evidence="7">
    <location>
        <begin position="307"/>
        <end position="330"/>
    </location>
</feature>
<feature type="domain" description="ABC transmembrane type-1" evidence="8">
    <location>
        <begin position="111"/>
        <end position="326"/>
    </location>
</feature>
<dbReference type="STRING" id="525904.Tter_0896"/>
<evidence type="ECO:0000256" key="4">
    <source>
        <dbReference type="ARBA" id="ARBA00022692"/>
    </source>
</evidence>
<evidence type="ECO:0000256" key="6">
    <source>
        <dbReference type="ARBA" id="ARBA00023136"/>
    </source>
</evidence>
<protein>
    <submittedName>
        <fullName evidence="9">Binding-protein-dependent transport systems inner membrane component</fullName>
    </submittedName>
</protein>
<dbReference type="InterPro" id="IPR000515">
    <property type="entry name" value="MetI-like"/>
</dbReference>
<feature type="transmembrane region" description="Helical" evidence="7">
    <location>
        <begin position="265"/>
        <end position="287"/>
    </location>
</feature>
<organism evidence="9 10">
    <name type="scientific">Thermobaculum terrenum (strain ATCC BAA-798 / CCMEE 7001 / YNP1)</name>
    <dbReference type="NCBI Taxonomy" id="525904"/>
    <lineage>
        <taxon>Bacteria</taxon>
        <taxon>Bacillati</taxon>
        <taxon>Chloroflexota</taxon>
        <taxon>Chloroflexia</taxon>
        <taxon>Candidatus Thermobaculales</taxon>
        <taxon>Candidatus Thermobaculaceae</taxon>
        <taxon>Thermobaculum</taxon>
    </lineage>
</organism>
<keyword evidence="10" id="KW-1185">Reference proteome</keyword>
<evidence type="ECO:0000256" key="2">
    <source>
        <dbReference type="ARBA" id="ARBA00022448"/>
    </source>
</evidence>
<keyword evidence="4 7" id="KW-0812">Transmembrane</keyword>
<feature type="transmembrane region" description="Helical" evidence="7">
    <location>
        <begin position="158"/>
        <end position="183"/>
    </location>
</feature>
<name>D1CFV7_THET1</name>
<dbReference type="InterPro" id="IPR035906">
    <property type="entry name" value="MetI-like_sf"/>
</dbReference>
<dbReference type="eggNOG" id="COG0601">
    <property type="taxonomic scope" value="Bacteria"/>
</dbReference>
<comment type="subcellular location">
    <subcellularLocation>
        <location evidence="1 7">Cell membrane</location>
        <topology evidence="1 7">Multi-pass membrane protein</topology>
    </subcellularLocation>
</comment>
<dbReference type="InterPro" id="IPR045621">
    <property type="entry name" value="BPD_transp_1_N"/>
</dbReference>
<feature type="transmembrane region" description="Helical" evidence="7">
    <location>
        <begin position="12"/>
        <end position="34"/>
    </location>
</feature>
<keyword evidence="5 7" id="KW-1133">Transmembrane helix</keyword>
<comment type="similarity">
    <text evidence="7">Belongs to the binding-protein-dependent transport system permease family.</text>
</comment>
<evidence type="ECO:0000256" key="5">
    <source>
        <dbReference type="ARBA" id="ARBA00022989"/>
    </source>
</evidence>
<keyword evidence="3" id="KW-1003">Cell membrane</keyword>
<feature type="transmembrane region" description="Helical" evidence="7">
    <location>
        <begin position="113"/>
        <end position="138"/>
    </location>
</feature>
<dbReference type="AlphaFoldDB" id="D1CFV7"/>
<dbReference type="Proteomes" id="UP000000323">
    <property type="component" value="Chromosome 1"/>
</dbReference>
<evidence type="ECO:0000256" key="1">
    <source>
        <dbReference type="ARBA" id="ARBA00004651"/>
    </source>
</evidence>
<evidence type="ECO:0000259" key="8">
    <source>
        <dbReference type="PROSITE" id="PS50928"/>
    </source>
</evidence>
<dbReference type="PANTHER" id="PTHR43376">
    <property type="entry name" value="OLIGOPEPTIDE TRANSPORT SYSTEM PERMEASE PROTEIN"/>
    <property type="match status" value="1"/>
</dbReference>
<dbReference type="Pfam" id="PF19300">
    <property type="entry name" value="BPD_transp_1_N"/>
    <property type="match status" value="1"/>
</dbReference>
<dbReference type="Gene3D" id="1.10.3720.10">
    <property type="entry name" value="MetI-like"/>
    <property type="match status" value="1"/>
</dbReference>
<reference evidence="10" key="1">
    <citation type="journal article" date="2010" name="Stand. Genomic Sci.">
        <title>Complete genome sequence of 'Thermobaculum terrenum' type strain (YNP1).</title>
        <authorList>
            <person name="Kiss H."/>
            <person name="Cleland D."/>
            <person name="Lapidus A."/>
            <person name="Lucas S."/>
            <person name="Glavina Del Rio T."/>
            <person name="Nolan M."/>
            <person name="Tice H."/>
            <person name="Han C."/>
            <person name="Goodwin L."/>
            <person name="Pitluck S."/>
            <person name="Liolios K."/>
            <person name="Ivanova N."/>
            <person name="Mavromatis K."/>
            <person name="Ovchinnikova G."/>
            <person name="Pati A."/>
            <person name="Chen A."/>
            <person name="Palaniappan K."/>
            <person name="Land M."/>
            <person name="Hauser L."/>
            <person name="Chang Y."/>
            <person name="Jeffries C."/>
            <person name="Lu M."/>
            <person name="Brettin T."/>
            <person name="Detter J."/>
            <person name="Goker M."/>
            <person name="Tindall B."/>
            <person name="Beck B."/>
            <person name="McDermott T."/>
            <person name="Woyke T."/>
            <person name="Bristow J."/>
            <person name="Eisen J."/>
            <person name="Markowitz V."/>
            <person name="Hugenholtz P."/>
            <person name="Kyrpides N."/>
            <person name="Klenk H."/>
            <person name="Cheng J."/>
        </authorList>
    </citation>
    <scope>NUCLEOTIDE SEQUENCE [LARGE SCALE GENOMIC DNA]</scope>
    <source>
        <strain evidence="10">ATCC BAA-798 / YNP1</strain>
    </source>
</reference>
<dbReference type="GO" id="GO:0055085">
    <property type="term" value="P:transmembrane transport"/>
    <property type="evidence" value="ECO:0007669"/>
    <property type="project" value="InterPro"/>
</dbReference>
<dbReference type="Pfam" id="PF00528">
    <property type="entry name" value="BPD_transp_1"/>
    <property type="match status" value="1"/>
</dbReference>
<feature type="transmembrane region" description="Helical" evidence="7">
    <location>
        <begin position="203"/>
        <end position="224"/>
    </location>
</feature>
<dbReference type="GO" id="GO:0005886">
    <property type="term" value="C:plasma membrane"/>
    <property type="evidence" value="ECO:0007669"/>
    <property type="project" value="UniProtKB-SubCell"/>
</dbReference>